<evidence type="ECO:0000256" key="2">
    <source>
        <dbReference type="ARBA" id="ARBA00007871"/>
    </source>
</evidence>
<feature type="domain" description="Ferrous iron transporter FeoA-like" evidence="13">
    <location>
        <begin position="153"/>
        <end position="226"/>
    </location>
</feature>
<dbReference type="InterPro" id="IPR022689">
    <property type="entry name" value="Iron_dep_repressor"/>
</dbReference>
<dbReference type="Pfam" id="PF04023">
    <property type="entry name" value="FeoA"/>
    <property type="match status" value="1"/>
</dbReference>
<evidence type="ECO:0000256" key="1">
    <source>
        <dbReference type="ARBA" id="ARBA00004496"/>
    </source>
</evidence>
<evidence type="ECO:0000313" key="14">
    <source>
        <dbReference type="EMBL" id="CAB4690908.1"/>
    </source>
</evidence>
<dbReference type="SUPFAM" id="SSF47979">
    <property type="entry name" value="Iron-dependent repressor protein, dimerization domain"/>
    <property type="match status" value="1"/>
</dbReference>
<evidence type="ECO:0000256" key="5">
    <source>
        <dbReference type="ARBA" id="ARBA00022491"/>
    </source>
</evidence>
<comment type="similarity">
    <text evidence="2">Belongs to the DtxR/MntR family.</text>
</comment>
<dbReference type="InterPro" id="IPR036421">
    <property type="entry name" value="Fe_dep_repressor_sf"/>
</dbReference>
<dbReference type="Pfam" id="PF01325">
    <property type="entry name" value="Fe_dep_repress"/>
    <property type="match status" value="1"/>
</dbReference>
<dbReference type="InterPro" id="IPR038157">
    <property type="entry name" value="FeoA_core_dom"/>
</dbReference>
<comment type="subunit">
    <text evidence="3">Homodimer.</text>
</comment>
<dbReference type="SUPFAM" id="SSF46785">
    <property type="entry name" value="Winged helix' DNA-binding domain"/>
    <property type="match status" value="1"/>
</dbReference>
<keyword evidence="11" id="KW-0464">Manganese</keyword>
<dbReference type="Pfam" id="PF02742">
    <property type="entry name" value="Fe_dep_repr_C"/>
    <property type="match status" value="1"/>
</dbReference>
<sequence>MAQGHSVDDYLETIYFLAFPIGEYRLPDTSVPTLAARVAEMLNVSRASAGEMLKRLEAEGLVERGEHKEALLTPSGLDRAEKVVRRHRIIERLLTDFMGYTPAESHVHADELGDTFSDDMIDRIEERLGYPERCPHGWPIHTEREQAENLELEPLSDLGPGGRGTIVRLAEHDGELLEWFYDHGLVPGTAVELLRGAPDAAQFVVSTEHGEKTLAARAAGGLFVRRPVSA</sequence>
<dbReference type="InterPro" id="IPR036390">
    <property type="entry name" value="WH_DNA-bd_sf"/>
</dbReference>
<keyword evidence="5" id="KW-0678">Repressor</keyword>
<dbReference type="InterPro" id="IPR036388">
    <property type="entry name" value="WH-like_DNA-bd_sf"/>
</dbReference>
<organism evidence="14">
    <name type="scientific">freshwater metagenome</name>
    <dbReference type="NCBI Taxonomy" id="449393"/>
    <lineage>
        <taxon>unclassified sequences</taxon>
        <taxon>metagenomes</taxon>
        <taxon>ecological metagenomes</taxon>
    </lineage>
</organism>
<keyword evidence="9" id="KW-0010">Activator</keyword>
<dbReference type="GO" id="GO:0003700">
    <property type="term" value="F:DNA-binding transcription factor activity"/>
    <property type="evidence" value="ECO:0007669"/>
    <property type="project" value="InterPro"/>
</dbReference>
<proteinExistence type="inferred from homology"/>
<accession>A0A6J6P2B4</accession>
<gene>
    <name evidence="14" type="ORF">UFOPK2399_00708</name>
</gene>
<dbReference type="SUPFAM" id="SSF50037">
    <property type="entry name" value="C-terminal domain of transcriptional repressors"/>
    <property type="match status" value="1"/>
</dbReference>
<dbReference type="InterPro" id="IPR050536">
    <property type="entry name" value="DtxR_MntR_Metal-Reg"/>
</dbReference>
<dbReference type="Gene3D" id="2.30.30.90">
    <property type="match status" value="1"/>
</dbReference>
<name>A0A6J6P2B4_9ZZZZ</name>
<dbReference type="InterPro" id="IPR007167">
    <property type="entry name" value="Fe-transptr_FeoA-like"/>
</dbReference>
<evidence type="ECO:0000256" key="12">
    <source>
        <dbReference type="ARBA" id="ARBA00032593"/>
    </source>
</evidence>
<evidence type="ECO:0000256" key="6">
    <source>
        <dbReference type="ARBA" id="ARBA00023004"/>
    </source>
</evidence>
<dbReference type="SMART" id="SM00529">
    <property type="entry name" value="HTH_DTXR"/>
    <property type="match status" value="1"/>
</dbReference>
<dbReference type="Gene3D" id="1.10.10.10">
    <property type="entry name" value="Winged helix-like DNA-binding domain superfamily/Winged helix DNA-binding domain"/>
    <property type="match status" value="1"/>
</dbReference>
<keyword evidence="6" id="KW-0408">Iron</keyword>
<evidence type="ECO:0000256" key="4">
    <source>
        <dbReference type="ARBA" id="ARBA00022490"/>
    </source>
</evidence>
<protein>
    <recommendedName>
        <fullName evidence="12">Manganese transport regulator</fullName>
    </recommendedName>
</protein>
<dbReference type="AlphaFoldDB" id="A0A6J6P2B4"/>
<evidence type="ECO:0000256" key="8">
    <source>
        <dbReference type="ARBA" id="ARBA00023125"/>
    </source>
</evidence>
<evidence type="ECO:0000259" key="13">
    <source>
        <dbReference type="SMART" id="SM00899"/>
    </source>
</evidence>
<dbReference type="InterPro" id="IPR022687">
    <property type="entry name" value="HTH_DTXR"/>
</dbReference>
<keyword evidence="8" id="KW-0238">DNA-binding</keyword>
<dbReference type="InterPro" id="IPR001367">
    <property type="entry name" value="Fe_dep_repressor"/>
</dbReference>
<evidence type="ECO:0000256" key="11">
    <source>
        <dbReference type="ARBA" id="ARBA00023211"/>
    </source>
</evidence>
<dbReference type="GO" id="GO:0003677">
    <property type="term" value="F:DNA binding"/>
    <property type="evidence" value="ECO:0007669"/>
    <property type="project" value="UniProtKB-KW"/>
</dbReference>
<evidence type="ECO:0000256" key="7">
    <source>
        <dbReference type="ARBA" id="ARBA00023015"/>
    </source>
</evidence>
<evidence type="ECO:0000256" key="9">
    <source>
        <dbReference type="ARBA" id="ARBA00023159"/>
    </source>
</evidence>
<comment type="subcellular location">
    <subcellularLocation>
        <location evidence="1">Cytoplasm</location>
    </subcellularLocation>
</comment>
<dbReference type="GO" id="GO:0046983">
    <property type="term" value="F:protein dimerization activity"/>
    <property type="evidence" value="ECO:0007669"/>
    <property type="project" value="InterPro"/>
</dbReference>
<reference evidence="14" key="1">
    <citation type="submission" date="2020-05" db="EMBL/GenBank/DDBJ databases">
        <authorList>
            <person name="Chiriac C."/>
            <person name="Salcher M."/>
            <person name="Ghai R."/>
            <person name="Kavagutti S V."/>
        </authorList>
    </citation>
    <scope>NUCLEOTIDE SEQUENCE</scope>
</reference>
<dbReference type="SMART" id="SM00899">
    <property type="entry name" value="FeoA"/>
    <property type="match status" value="1"/>
</dbReference>
<dbReference type="PANTHER" id="PTHR33238:SF11">
    <property type="entry name" value="TRANSCRIPTIONAL REGULATOR MNTR"/>
    <property type="match status" value="1"/>
</dbReference>
<keyword evidence="4" id="KW-0963">Cytoplasm</keyword>
<evidence type="ECO:0000256" key="10">
    <source>
        <dbReference type="ARBA" id="ARBA00023163"/>
    </source>
</evidence>
<keyword evidence="7" id="KW-0805">Transcription regulation</keyword>
<keyword evidence="10" id="KW-0804">Transcription</keyword>
<dbReference type="PANTHER" id="PTHR33238">
    <property type="entry name" value="IRON (METAL) DEPENDENT REPRESSOR, DTXR FAMILY"/>
    <property type="match status" value="1"/>
</dbReference>
<evidence type="ECO:0000256" key="3">
    <source>
        <dbReference type="ARBA" id="ARBA00011738"/>
    </source>
</evidence>
<dbReference type="GO" id="GO:0005737">
    <property type="term" value="C:cytoplasm"/>
    <property type="evidence" value="ECO:0007669"/>
    <property type="project" value="UniProtKB-SubCell"/>
</dbReference>
<dbReference type="InterPro" id="IPR008988">
    <property type="entry name" value="Transcriptional_repressor_C"/>
</dbReference>
<dbReference type="GO" id="GO:0046914">
    <property type="term" value="F:transition metal ion binding"/>
    <property type="evidence" value="ECO:0007669"/>
    <property type="project" value="InterPro"/>
</dbReference>
<dbReference type="EMBL" id="CAEZXP010000001">
    <property type="protein sequence ID" value="CAB4690908.1"/>
    <property type="molecule type" value="Genomic_DNA"/>
</dbReference>